<evidence type="ECO:0000313" key="6">
    <source>
        <dbReference type="Proteomes" id="UP000285908"/>
    </source>
</evidence>
<dbReference type="InterPro" id="IPR008920">
    <property type="entry name" value="TF_FadR/GntR_C"/>
</dbReference>
<sequence>MHAVGDKEDVLPETSKPTARTHAMRALIELRKRILNGDMIGGTRLFEVPLAEELQISRTPVREAMSRLAEEGLLERVRPGGFMVRTFTRADVIDAIELRGVLEGTAARLAAERGAAPERLEAARHLLGQLEDCLPPGSQPVDLERYSDLNTEFHKVLARLPGSRMVERELTRTVHLPFAAPSAFLPNFGHDLTLAQTQHRALVDAIANREGARAEAVAREHARTARRNLEFVMSGDPSLIGQVPGLALIVD</sequence>
<dbReference type="OrthoDB" id="7620579at2"/>
<dbReference type="SMART" id="SM00345">
    <property type="entry name" value="HTH_GNTR"/>
    <property type="match status" value="1"/>
</dbReference>
<dbReference type="Gene3D" id="1.20.120.530">
    <property type="entry name" value="GntR ligand-binding domain-like"/>
    <property type="match status" value="1"/>
</dbReference>
<dbReference type="InterPro" id="IPR036390">
    <property type="entry name" value="WH_DNA-bd_sf"/>
</dbReference>
<dbReference type="Pfam" id="PF07729">
    <property type="entry name" value="FCD"/>
    <property type="match status" value="1"/>
</dbReference>
<dbReference type="PANTHER" id="PTHR43537:SF49">
    <property type="entry name" value="TRANSCRIPTIONAL REGULATORY PROTEIN"/>
    <property type="match status" value="1"/>
</dbReference>
<dbReference type="GO" id="GO:0003677">
    <property type="term" value="F:DNA binding"/>
    <property type="evidence" value="ECO:0007669"/>
    <property type="project" value="UniProtKB-KW"/>
</dbReference>
<feature type="domain" description="HTH gntR-type" evidence="4">
    <location>
        <begin position="20"/>
        <end position="87"/>
    </location>
</feature>
<comment type="caution">
    <text evidence="5">The sequence shown here is derived from an EMBL/GenBank/DDBJ whole genome shotgun (WGS) entry which is preliminary data.</text>
</comment>
<dbReference type="SUPFAM" id="SSF48008">
    <property type="entry name" value="GntR ligand-binding domain-like"/>
    <property type="match status" value="1"/>
</dbReference>
<name>A0A438AH37_9RHOB</name>
<dbReference type="PANTHER" id="PTHR43537">
    <property type="entry name" value="TRANSCRIPTIONAL REGULATOR, GNTR FAMILY"/>
    <property type="match status" value="1"/>
</dbReference>
<proteinExistence type="predicted"/>
<keyword evidence="1" id="KW-0805">Transcription regulation</keyword>
<keyword evidence="3" id="KW-0804">Transcription</keyword>
<dbReference type="Gene3D" id="1.10.10.10">
    <property type="entry name" value="Winged helix-like DNA-binding domain superfamily/Winged helix DNA-binding domain"/>
    <property type="match status" value="1"/>
</dbReference>
<dbReference type="InterPro" id="IPR000524">
    <property type="entry name" value="Tscrpt_reg_HTH_GntR"/>
</dbReference>
<dbReference type="EMBL" id="RQXX01000003">
    <property type="protein sequence ID" value="RVV97897.1"/>
    <property type="molecule type" value="Genomic_DNA"/>
</dbReference>
<dbReference type="Pfam" id="PF00392">
    <property type="entry name" value="GntR"/>
    <property type="match status" value="1"/>
</dbReference>
<reference evidence="5 6" key="1">
    <citation type="submission" date="2018-11" db="EMBL/GenBank/DDBJ databases">
        <title>Mesobaculum littorinae gen. nov., sp. nov., isolated from Littorina scabra that represents a novel genus of the order Rhodobacteraceae.</title>
        <authorList>
            <person name="Li F."/>
        </authorList>
    </citation>
    <scope>NUCLEOTIDE SEQUENCE [LARGE SCALE GENOMIC DNA]</scope>
    <source>
        <strain evidence="5 6">M0103</strain>
    </source>
</reference>
<gene>
    <name evidence="5" type="ORF">EKE94_10490</name>
</gene>
<evidence type="ECO:0000313" key="5">
    <source>
        <dbReference type="EMBL" id="RVV97897.1"/>
    </source>
</evidence>
<dbReference type="CDD" id="cd07377">
    <property type="entry name" value="WHTH_GntR"/>
    <property type="match status" value="1"/>
</dbReference>
<evidence type="ECO:0000259" key="4">
    <source>
        <dbReference type="PROSITE" id="PS50949"/>
    </source>
</evidence>
<dbReference type="InterPro" id="IPR036388">
    <property type="entry name" value="WH-like_DNA-bd_sf"/>
</dbReference>
<dbReference type="AlphaFoldDB" id="A0A438AH37"/>
<dbReference type="GO" id="GO:0003700">
    <property type="term" value="F:DNA-binding transcription factor activity"/>
    <property type="evidence" value="ECO:0007669"/>
    <property type="project" value="InterPro"/>
</dbReference>
<evidence type="ECO:0000256" key="2">
    <source>
        <dbReference type="ARBA" id="ARBA00023125"/>
    </source>
</evidence>
<keyword evidence="2" id="KW-0238">DNA-binding</keyword>
<keyword evidence="6" id="KW-1185">Reference proteome</keyword>
<accession>A0A438AH37</accession>
<evidence type="ECO:0000256" key="3">
    <source>
        <dbReference type="ARBA" id="ARBA00023163"/>
    </source>
</evidence>
<dbReference type="SMART" id="SM00895">
    <property type="entry name" value="FCD"/>
    <property type="match status" value="1"/>
</dbReference>
<organism evidence="5 6">
    <name type="scientific">Mesobaculum littorinae</name>
    <dbReference type="NCBI Taxonomy" id="2486419"/>
    <lineage>
        <taxon>Bacteria</taxon>
        <taxon>Pseudomonadati</taxon>
        <taxon>Pseudomonadota</taxon>
        <taxon>Alphaproteobacteria</taxon>
        <taxon>Rhodobacterales</taxon>
        <taxon>Roseobacteraceae</taxon>
        <taxon>Mesobaculum</taxon>
    </lineage>
</organism>
<dbReference type="PROSITE" id="PS50949">
    <property type="entry name" value="HTH_GNTR"/>
    <property type="match status" value="1"/>
</dbReference>
<dbReference type="Proteomes" id="UP000285908">
    <property type="component" value="Unassembled WGS sequence"/>
</dbReference>
<dbReference type="SUPFAM" id="SSF46785">
    <property type="entry name" value="Winged helix' DNA-binding domain"/>
    <property type="match status" value="1"/>
</dbReference>
<evidence type="ECO:0000256" key="1">
    <source>
        <dbReference type="ARBA" id="ARBA00023015"/>
    </source>
</evidence>
<protein>
    <submittedName>
        <fullName evidence="5">GntR family transcriptional regulator</fullName>
    </submittedName>
</protein>
<dbReference type="InterPro" id="IPR011711">
    <property type="entry name" value="GntR_C"/>
</dbReference>